<dbReference type="SUPFAM" id="SSF81338">
    <property type="entry name" value="Aquaporin-like"/>
    <property type="match status" value="1"/>
</dbReference>
<keyword evidence="5 6" id="KW-0472">Membrane</keyword>
<dbReference type="RefSeq" id="WP_190942306.1">
    <property type="nucleotide sequence ID" value="NZ_JACJSI010000038.1"/>
</dbReference>
<dbReference type="PROSITE" id="PS00221">
    <property type="entry name" value="MIP"/>
    <property type="match status" value="1"/>
</dbReference>
<evidence type="ECO:0000313" key="7">
    <source>
        <dbReference type="EMBL" id="MBD2531626.1"/>
    </source>
</evidence>
<dbReference type="InterPro" id="IPR022357">
    <property type="entry name" value="MIP_CS"/>
</dbReference>
<evidence type="ECO:0000256" key="3">
    <source>
        <dbReference type="ARBA" id="ARBA00022692"/>
    </source>
</evidence>
<comment type="subcellular location">
    <subcellularLocation>
        <location evidence="1">Membrane</location>
        <topology evidence="1">Multi-pass membrane protein</topology>
    </subcellularLocation>
</comment>
<evidence type="ECO:0000256" key="2">
    <source>
        <dbReference type="ARBA" id="ARBA00022448"/>
    </source>
</evidence>
<dbReference type="Pfam" id="PF00230">
    <property type="entry name" value="MIP"/>
    <property type="match status" value="1"/>
</dbReference>
<dbReference type="Gene3D" id="1.20.1080.10">
    <property type="entry name" value="Glycerol uptake facilitator protein"/>
    <property type="match status" value="1"/>
</dbReference>
<keyword evidence="4 6" id="KW-1133">Transmembrane helix</keyword>
<evidence type="ECO:0000313" key="8">
    <source>
        <dbReference type="Proteomes" id="UP000623440"/>
    </source>
</evidence>
<feature type="transmembrane region" description="Helical" evidence="6">
    <location>
        <begin position="12"/>
        <end position="33"/>
    </location>
</feature>
<dbReference type="EMBL" id="JACJSI010000038">
    <property type="protein sequence ID" value="MBD2531626.1"/>
    <property type="molecule type" value="Genomic_DNA"/>
</dbReference>
<dbReference type="InterPro" id="IPR000425">
    <property type="entry name" value="MIP"/>
</dbReference>
<keyword evidence="2" id="KW-0813">Transport</keyword>
<organism evidence="7 8">
    <name type="scientific">Nostoc flagelliforme FACHB-838</name>
    <dbReference type="NCBI Taxonomy" id="2692904"/>
    <lineage>
        <taxon>Bacteria</taxon>
        <taxon>Bacillati</taxon>
        <taxon>Cyanobacteriota</taxon>
        <taxon>Cyanophyceae</taxon>
        <taxon>Nostocales</taxon>
        <taxon>Nostocaceae</taxon>
        <taxon>Nostoc</taxon>
    </lineage>
</organism>
<keyword evidence="3 6" id="KW-0812">Transmembrane</keyword>
<evidence type="ECO:0000256" key="5">
    <source>
        <dbReference type="ARBA" id="ARBA00023136"/>
    </source>
</evidence>
<proteinExistence type="predicted"/>
<comment type="caution">
    <text evidence="7">The sequence shown here is derived from an EMBL/GenBank/DDBJ whole genome shotgun (WGS) entry which is preliminary data.</text>
</comment>
<accession>A0ABR8DRV4</accession>
<evidence type="ECO:0000256" key="1">
    <source>
        <dbReference type="ARBA" id="ARBA00004141"/>
    </source>
</evidence>
<dbReference type="Proteomes" id="UP000623440">
    <property type="component" value="Unassembled WGS sequence"/>
</dbReference>
<keyword evidence="8" id="KW-1185">Reference proteome</keyword>
<protein>
    <submittedName>
        <fullName evidence="7">Aquaporin</fullName>
    </submittedName>
</protein>
<name>A0ABR8DRV4_9NOSO</name>
<sequence>MGTAVISGAVPWVGVTGVAIAFGLSLLTTAYTFGSISGCHINPAVTIGFCLHRFRADLIKAHNISCHASPHEDILMWLSSDNLLIQQPTRRT</sequence>
<reference evidence="7 8" key="1">
    <citation type="journal article" date="2020" name="ISME J.">
        <title>Comparative genomics reveals insights into cyanobacterial evolution and habitat adaptation.</title>
        <authorList>
            <person name="Chen M.Y."/>
            <person name="Teng W.K."/>
            <person name="Zhao L."/>
            <person name="Hu C.X."/>
            <person name="Zhou Y.K."/>
            <person name="Han B.P."/>
            <person name="Song L.R."/>
            <person name="Shu W.S."/>
        </authorList>
    </citation>
    <scope>NUCLEOTIDE SEQUENCE [LARGE SCALE GENOMIC DNA]</scope>
    <source>
        <strain evidence="7 8">FACHB-838</strain>
    </source>
</reference>
<gene>
    <name evidence="7" type="ORF">H6G97_19330</name>
</gene>
<evidence type="ECO:0000256" key="6">
    <source>
        <dbReference type="SAM" id="Phobius"/>
    </source>
</evidence>
<dbReference type="InterPro" id="IPR023271">
    <property type="entry name" value="Aquaporin-like"/>
</dbReference>
<evidence type="ECO:0000256" key="4">
    <source>
        <dbReference type="ARBA" id="ARBA00022989"/>
    </source>
</evidence>